<evidence type="ECO:0000313" key="13">
    <source>
        <dbReference type="EMBL" id="RUO73155.1"/>
    </source>
</evidence>
<evidence type="ECO:0000256" key="3">
    <source>
        <dbReference type="ARBA" id="ARBA00022553"/>
    </source>
</evidence>
<dbReference type="Pfam" id="PF02879">
    <property type="entry name" value="PGM_PMM_II"/>
    <property type="match status" value="1"/>
</dbReference>
<keyword evidence="4 8" id="KW-0479">Metal-binding</keyword>
<keyword evidence="5 8" id="KW-0460">Magnesium</keyword>
<dbReference type="GO" id="GO:0004614">
    <property type="term" value="F:phosphoglucomutase activity"/>
    <property type="evidence" value="ECO:0007669"/>
    <property type="project" value="UniProtKB-UniRule"/>
</dbReference>
<dbReference type="InterPro" id="IPR005852">
    <property type="entry name" value="PGM_a-D-Glc-sp"/>
</dbReference>
<comment type="similarity">
    <text evidence="2 8">Belongs to the phosphohexose mutase family.</text>
</comment>
<dbReference type="PROSITE" id="PS00710">
    <property type="entry name" value="PGM_PMM"/>
    <property type="match status" value="1"/>
</dbReference>
<dbReference type="GO" id="GO:0008973">
    <property type="term" value="F:phosphopentomutase activity"/>
    <property type="evidence" value="ECO:0007669"/>
    <property type="project" value="TreeGrafter"/>
</dbReference>
<dbReference type="OrthoDB" id="9806956at2"/>
<evidence type="ECO:0000256" key="7">
    <source>
        <dbReference type="NCBIfam" id="TIGR01132"/>
    </source>
</evidence>
<protein>
    <recommendedName>
        <fullName evidence="7">Phosphoglucomutase</fullName>
        <ecNumber evidence="7">5.4.2.2</ecNumber>
    </recommendedName>
</protein>
<dbReference type="InterPro" id="IPR005846">
    <property type="entry name" value="A-D-PHexomutase_a/b/a-III"/>
</dbReference>
<feature type="domain" description="Alpha-D-phosphohexomutase alpha/beta/alpha" evidence="11">
    <location>
        <begin position="210"/>
        <end position="315"/>
    </location>
</feature>
<dbReference type="PRINTS" id="PR00509">
    <property type="entry name" value="PGMPMM"/>
</dbReference>
<dbReference type="Gene3D" id="3.30.310.50">
    <property type="entry name" value="Alpha-D-phosphohexomutase, C-terminal domain"/>
    <property type="match status" value="1"/>
</dbReference>
<comment type="cofactor">
    <cofactor evidence="1">
        <name>Mg(2+)</name>
        <dbReference type="ChEBI" id="CHEBI:18420"/>
    </cofactor>
</comment>
<dbReference type="Pfam" id="PF00408">
    <property type="entry name" value="PGM_PMM_IV"/>
    <property type="match status" value="1"/>
</dbReference>
<dbReference type="SUPFAM" id="SSF53738">
    <property type="entry name" value="Phosphoglucomutase, first 3 domains"/>
    <property type="match status" value="3"/>
</dbReference>
<feature type="domain" description="Alpha-D-phosphohexomutase C-terminal" evidence="9">
    <location>
        <begin position="487"/>
        <end position="534"/>
    </location>
</feature>
<dbReference type="PANTHER" id="PTHR45745">
    <property type="entry name" value="PHOSPHOMANNOMUTASE 45A"/>
    <property type="match status" value="1"/>
</dbReference>
<dbReference type="InterPro" id="IPR005845">
    <property type="entry name" value="A-D-PHexomutase_a/b/a-II"/>
</dbReference>
<feature type="domain" description="Alpha-D-phosphohexomutase alpha/beta/alpha" evidence="10">
    <location>
        <begin position="40"/>
        <end position="179"/>
    </location>
</feature>
<dbReference type="InterPro" id="IPR005844">
    <property type="entry name" value="A-D-PHexomutase_a/b/a-I"/>
</dbReference>
<dbReference type="InterPro" id="IPR005841">
    <property type="entry name" value="Alpha-D-phosphohexomutase_SF"/>
</dbReference>
<proteinExistence type="inferred from homology"/>
<dbReference type="GO" id="GO:0000287">
    <property type="term" value="F:magnesium ion binding"/>
    <property type="evidence" value="ECO:0007669"/>
    <property type="project" value="InterPro"/>
</dbReference>
<organism evidence="13 14">
    <name type="scientific">Idiomarina ramblicola</name>
    <dbReference type="NCBI Taxonomy" id="263724"/>
    <lineage>
        <taxon>Bacteria</taxon>
        <taxon>Pseudomonadati</taxon>
        <taxon>Pseudomonadota</taxon>
        <taxon>Gammaproteobacteria</taxon>
        <taxon>Alteromonadales</taxon>
        <taxon>Idiomarinaceae</taxon>
        <taxon>Idiomarina</taxon>
    </lineage>
</organism>
<name>A0A432Z5M4_9GAMM</name>
<dbReference type="PANTHER" id="PTHR45745:SF1">
    <property type="entry name" value="PHOSPHOGLUCOMUTASE 2B-RELATED"/>
    <property type="match status" value="1"/>
</dbReference>
<dbReference type="InterPro" id="IPR016055">
    <property type="entry name" value="A-D-PHexomutase_a/b/a-I/II/III"/>
</dbReference>
<comment type="caution">
    <text evidence="13">The sequence shown here is derived from an EMBL/GenBank/DDBJ whole genome shotgun (WGS) entry which is preliminary data.</text>
</comment>
<evidence type="ECO:0000259" key="10">
    <source>
        <dbReference type="Pfam" id="PF02878"/>
    </source>
</evidence>
<feature type="domain" description="Alpha-D-phosphohexomutase alpha/beta/alpha" evidence="12">
    <location>
        <begin position="321"/>
        <end position="438"/>
    </location>
</feature>
<keyword evidence="6 13" id="KW-0413">Isomerase</keyword>
<keyword evidence="3" id="KW-0597">Phosphoprotein</keyword>
<dbReference type="GO" id="GO:0005975">
    <property type="term" value="P:carbohydrate metabolic process"/>
    <property type="evidence" value="ECO:0007669"/>
    <property type="project" value="UniProtKB-UniRule"/>
</dbReference>
<dbReference type="InterPro" id="IPR036900">
    <property type="entry name" value="A-D-PHexomutase_C_sf"/>
</dbReference>
<dbReference type="AlphaFoldDB" id="A0A432Z5M4"/>
<dbReference type="Pfam" id="PF02878">
    <property type="entry name" value="PGM_PMM_I"/>
    <property type="match status" value="1"/>
</dbReference>
<dbReference type="Pfam" id="PF02880">
    <property type="entry name" value="PGM_PMM_III"/>
    <property type="match status" value="1"/>
</dbReference>
<dbReference type="EMBL" id="PIQC01000001">
    <property type="protein sequence ID" value="RUO73155.1"/>
    <property type="molecule type" value="Genomic_DNA"/>
</dbReference>
<evidence type="ECO:0000256" key="5">
    <source>
        <dbReference type="ARBA" id="ARBA00022842"/>
    </source>
</evidence>
<evidence type="ECO:0000256" key="2">
    <source>
        <dbReference type="ARBA" id="ARBA00010231"/>
    </source>
</evidence>
<evidence type="ECO:0000259" key="11">
    <source>
        <dbReference type="Pfam" id="PF02879"/>
    </source>
</evidence>
<dbReference type="InterPro" id="IPR016066">
    <property type="entry name" value="A-D-PHexomutase_CS"/>
</dbReference>
<dbReference type="Gene3D" id="3.40.120.10">
    <property type="entry name" value="Alpha-D-Glucose-1,6-Bisphosphate, subunit A, domain 3"/>
    <property type="match status" value="3"/>
</dbReference>
<dbReference type="Proteomes" id="UP000288058">
    <property type="component" value="Unassembled WGS sequence"/>
</dbReference>
<gene>
    <name evidence="13" type="ORF">CWI78_01565</name>
</gene>
<dbReference type="GO" id="GO:0006166">
    <property type="term" value="P:purine ribonucleoside salvage"/>
    <property type="evidence" value="ECO:0007669"/>
    <property type="project" value="TreeGrafter"/>
</dbReference>
<sequence>MANHERAGQLAQADDLTNIAQLTSAYYVYEPDPRKAAEKVSFGTSGHRGSSLKRSFNEAHILAIAQAICAYREEQGITGPIMVAKDTHALSESAYISALDVFIGNGIEVQVQTEHDYTPTPVLSRAVIEWNRDHKTKADGVVITPSHNPPEDGGFKYNPPHGGPADSDVTRTIEKYANALLSSGLVGVNTCESEDVLQHPKLTFVDWRAQYISQLEDCIDMSAIQEAKLTLAVDAMGGSGAKYWQQIAEHYNLSIEVRNAVVDPTFAFMPLDKDGKIRMDCSSPFAMASLLELKDNYDLAFGNDPDYDRHGIVTPTHGLLNPNHYLSVAIDYLCKNRGWDKGIAIGKTLVSSAMIDRVVSANERPLMEVPVGFKWFAKGLAEQSIAFAGEESAGATLLDRKGNTWTTDKDGIVMALLAAEILAKTGKNPGQYYDDLCQQHGTAYYRRVDTVSSTDKNARFKDIRAYKVKLSELAGDTVSEISTKAAGNGAQFGGIKVTTDNGWFAARPSGTEPVYKVYAESFVSEQHLDDILAQATTWVNDLLAD</sequence>
<dbReference type="InterPro" id="IPR005843">
    <property type="entry name" value="A-D-PHexomutase_C"/>
</dbReference>
<accession>A0A432Z5M4</accession>
<dbReference type="NCBIfam" id="TIGR01132">
    <property type="entry name" value="pgm"/>
    <property type="match status" value="1"/>
</dbReference>
<dbReference type="SUPFAM" id="SSF55957">
    <property type="entry name" value="Phosphoglucomutase, C-terminal domain"/>
    <property type="match status" value="1"/>
</dbReference>
<keyword evidence="14" id="KW-1185">Reference proteome</keyword>
<dbReference type="RefSeq" id="WP_126779598.1">
    <property type="nucleotide sequence ID" value="NZ_PIQC01000001.1"/>
</dbReference>
<reference evidence="14" key="1">
    <citation type="journal article" date="2018" name="Front. Microbiol.">
        <title>Genome-Based Analysis Reveals the Taxonomy and Diversity of the Family Idiomarinaceae.</title>
        <authorList>
            <person name="Liu Y."/>
            <person name="Lai Q."/>
            <person name="Shao Z."/>
        </authorList>
    </citation>
    <scope>NUCLEOTIDE SEQUENCE [LARGE SCALE GENOMIC DNA]</scope>
    <source>
        <strain evidence="14">R22</strain>
    </source>
</reference>
<evidence type="ECO:0000256" key="8">
    <source>
        <dbReference type="RuleBase" id="RU004326"/>
    </source>
</evidence>
<evidence type="ECO:0000256" key="6">
    <source>
        <dbReference type="ARBA" id="ARBA00023235"/>
    </source>
</evidence>
<dbReference type="EC" id="5.4.2.2" evidence="7"/>
<evidence type="ECO:0000259" key="12">
    <source>
        <dbReference type="Pfam" id="PF02880"/>
    </source>
</evidence>
<evidence type="ECO:0000256" key="1">
    <source>
        <dbReference type="ARBA" id="ARBA00001946"/>
    </source>
</evidence>
<evidence type="ECO:0000313" key="14">
    <source>
        <dbReference type="Proteomes" id="UP000288058"/>
    </source>
</evidence>
<dbReference type="CDD" id="cd05801">
    <property type="entry name" value="PGM_like3"/>
    <property type="match status" value="1"/>
</dbReference>
<evidence type="ECO:0000256" key="4">
    <source>
        <dbReference type="ARBA" id="ARBA00022723"/>
    </source>
</evidence>
<evidence type="ECO:0000259" key="9">
    <source>
        <dbReference type="Pfam" id="PF00408"/>
    </source>
</evidence>